<dbReference type="Proteomes" id="UP000032534">
    <property type="component" value="Unassembled WGS sequence"/>
</dbReference>
<dbReference type="GO" id="GO:0016020">
    <property type="term" value="C:membrane"/>
    <property type="evidence" value="ECO:0007669"/>
    <property type="project" value="UniProtKB-SubCell"/>
</dbReference>
<feature type="transmembrane region" description="Helical" evidence="5">
    <location>
        <begin position="259"/>
        <end position="281"/>
    </location>
</feature>
<dbReference type="CDD" id="cd13128">
    <property type="entry name" value="MATE_Wzx_like"/>
    <property type="match status" value="1"/>
</dbReference>
<protein>
    <submittedName>
        <fullName evidence="6">Membrane protein</fullName>
    </submittedName>
</protein>
<dbReference type="InterPro" id="IPR052556">
    <property type="entry name" value="PolySynth_Transporter"/>
</dbReference>
<feature type="transmembrane region" description="Helical" evidence="5">
    <location>
        <begin position="219"/>
        <end position="239"/>
    </location>
</feature>
<feature type="transmembrane region" description="Helical" evidence="5">
    <location>
        <begin position="333"/>
        <end position="351"/>
    </location>
</feature>
<feature type="transmembrane region" description="Helical" evidence="5">
    <location>
        <begin position="87"/>
        <end position="113"/>
    </location>
</feature>
<feature type="transmembrane region" description="Helical" evidence="5">
    <location>
        <begin position="56"/>
        <end position="75"/>
    </location>
</feature>
<keyword evidence="2 5" id="KW-0812">Transmembrane</keyword>
<feature type="transmembrane region" description="Helical" evidence="5">
    <location>
        <begin position="390"/>
        <end position="412"/>
    </location>
</feature>
<accession>A0A0D7X546</accession>
<dbReference type="AlphaFoldDB" id="A0A0D7X546"/>
<dbReference type="OrthoDB" id="5240734at2"/>
<feature type="transmembrane region" description="Helical" evidence="5">
    <location>
        <begin position="21"/>
        <end position="44"/>
    </location>
</feature>
<evidence type="ECO:0000313" key="6">
    <source>
        <dbReference type="EMBL" id="KJD46516.1"/>
    </source>
</evidence>
<proteinExistence type="predicted"/>
<evidence type="ECO:0000256" key="2">
    <source>
        <dbReference type="ARBA" id="ARBA00022692"/>
    </source>
</evidence>
<evidence type="ECO:0000256" key="1">
    <source>
        <dbReference type="ARBA" id="ARBA00004141"/>
    </source>
</evidence>
<keyword evidence="4 5" id="KW-0472">Membrane</keyword>
<gene>
    <name evidence="6" type="ORF">QD47_05710</name>
</gene>
<dbReference type="EMBL" id="JTHP01000007">
    <property type="protein sequence ID" value="KJD46516.1"/>
    <property type="molecule type" value="Genomic_DNA"/>
</dbReference>
<dbReference type="PATRIC" id="fig|159743.3.peg.1230"/>
<evidence type="ECO:0000256" key="3">
    <source>
        <dbReference type="ARBA" id="ARBA00022989"/>
    </source>
</evidence>
<evidence type="ECO:0000313" key="7">
    <source>
        <dbReference type="Proteomes" id="UP000032534"/>
    </source>
</evidence>
<dbReference type="PANTHER" id="PTHR43424">
    <property type="entry name" value="LOCUS PUTATIVE PROTEIN 1-RELATED"/>
    <property type="match status" value="1"/>
</dbReference>
<feature type="transmembrane region" description="Helical" evidence="5">
    <location>
        <begin position="177"/>
        <end position="199"/>
    </location>
</feature>
<feature type="transmembrane region" description="Helical" evidence="5">
    <location>
        <begin position="363"/>
        <end position="384"/>
    </location>
</feature>
<feature type="transmembrane region" description="Helical" evidence="5">
    <location>
        <begin position="119"/>
        <end position="139"/>
    </location>
</feature>
<dbReference type="RefSeq" id="WP_044645207.1">
    <property type="nucleotide sequence ID" value="NZ_JTHP01000007.1"/>
</dbReference>
<dbReference type="PANTHER" id="PTHR43424:SF1">
    <property type="entry name" value="LOCUS PUTATIVE PROTEIN 1-RELATED"/>
    <property type="match status" value="1"/>
</dbReference>
<dbReference type="InterPro" id="IPR002797">
    <property type="entry name" value="Polysacc_synth"/>
</dbReference>
<organism evidence="6 7">
    <name type="scientific">Paenibacillus terrae</name>
    <dbReference type="NCBI Taxonomy" id="159743"/>
    <lineage>
        <taxon>Bacteria</taxon>
        <taxon>Bacillati</taxon>
        <taxon>Bacillota</taxon>
        <taxon>Bacilli</taxon>
        <taxon>Bacillales</taxon>
        <taxon>Paenibacillaceae</taxon>
        <taxon>Paenibacillus</taxon>
    </lineage>
</organism>
<comment type="subcellular location">
    <subcellularLocation>
        <location evidence="1">Membrane</location>
        <topology evidence="1">Multi-pass membrane protein</topology>
    </subcellularLocation>
</comment>
<dbReference type="Pfam" id="PF01943">
    <property type="entry name" value="Polysacc_synt"/>
    <property type="match status" value="1"/>
</dbReference>
<feature type="transmembrane region" description="Helical" evidence="5">
    <location>
        <begin position="302"/>
        <end position="327"/>
    </location>
</feature>
<keyword evidence="7" id="KW-1185">Reference proteome</keyword>
<evidence type="ECO:0000256" key="5">
    <source>
        <dbReference type="SAM" id="Phobius"/>
    </source>
</evidence>
<keyword evidence="3 5" id="KW-1133">Transmembrane helix</keyword>
<comment type="caution">
    <text evidence="6">The sequence shown here is derived from an EMBL/GenBank/DDBJ whole genome shotgun (WGS) entry which is preliminary data.</text>
</comment>
<evidence type="ECO:0000256" key="4">
    <source>
        <dbReference type="ARBA" id="ARBA00023136"/>
    </source>
</evidence>
<reference evidence="6 7" key="1">
    <citation type="submission" date="2014-11" db="EMBL/GenBank/DDBJ databases">
        <title>Draft Genome Sequences of Paenibacillus polymyxa NRRL B-30509 and Paenibacillus terrae NRRL B-30644, Strains from a Poultry Environment that Produce Tridecaptin A and Paenicidins.</title>
        <authorList>
            <person name="van Belkum M.J."/>
            <person name="Lohans C.T."/>
            <person name="Vederas J.C."/>
        </authorList>
    </citation>
    <scope>NUCLEOTIDE SEQUENCE [LARGE SCALE GENOMIC DNA]</scope>
    <source>
        <strain evidence="6 7">NRRL B-30644</strain>
    </source>
</reference>
<sequence length="447" mass="50270">MTLVKNRAKSRRSLLANTSWLFGDKMIRMVFGLAVSIIMARVLGPEELGKWNYAESFFGMFLIFTTLGFDSILVRDLVKDPKDEQELLGTAILLKLAGTLVAIVLSCSFISLLRPEDSSVRLINLILATASVFQLFDIIDYWFRAQMLSKYTVIAKNTAFVLSSTVKIILLLSGVPIWVVALCAHGEFLLGSLILLYFFRKEGRRMHKWTFSLTTARRIMNHSWPLILSSSAVYVQARIDQVIIGEMLGDAAVGQYSVALRLIEVLGFIPVVLTTAYAPVVTRSKMKGSDEYRQTLSNVYRLMFICFLVTSIPLFFLSQWVVVVLYGREFTEAGSLLSLFAIRLFFTNFSVAKSLFITNENLFKYTLLTSIVGAVTNVALNYALIPLLGVRGSLVATILSFTISVFLLDLLFKEVKANLGWMMKSILTFWRVHITVPKVGENNHDTH</sequence>
<name>A0A0D7X546_9BACL</name>